<evidence type="ECO:0000256" key="1">
    <source>
        <dbReference type="SAM" id="MobiDB-lite"/>
    </source>
</evidence>
<dbReference type="EMBL" id="NHYE01004696">
    <property type="protein sequence ID" value="PPQ82864.1"/>
    <property type="molecule type" value="Genomic_DNA"/>
</dbReference>
<organism evidence="2 3">
    <name type="scientific">Gymnopilus dilepis</name>
    <dbReference type="NCBI Taxonomy" id="231916"/>
    <lineage>
        <taxon>Eukaryota</taxon>
        <taxon>Fungi</taxon>
        <taxon>Dikarya</taxon>
        <taxon>Basidiomycota</taxon>
        <taxon>Agaricomycotina</taxon>
        <taxon>Agaricomycetes</taxon>
        <taxon>Agaricomycetidae</taxon>
        <taxon>Agaricales</taxon>
        <taxon>Agaricineae</taxon>
        <taxon>Hymenogastraceae</taxon>
        <taxon>Gymnopilus</taxon>
    </lineage>
</organism>
<reference evidence="2 3" key="1">
    <citation type="journal article" date="2018" name="Evol. Lett.">
        <title>Horizontal gene cluster transfer increased hallucinogenic mushroom diversity.</title>
        <authorList>
            <person name="Reynolds H.T."/>
            <person name="Vijayakumar V."/>
            <person name="Gluck-Thaler E."/>
            <person name="Korotkin H.B."/>
            <person name="Matheny P.B."/>
            <person name="Slot J.C."/>
        </authorList>
    </citation>
    <scope>NUCLEOTIDE SEQUENCE [LARGE SCALE GENOMIC DNA]</scope>
    <source>
        <strain evidence="2 3">SRW20</strain>
    </source>
</reference>
<feature type="region of interest" description="Disordered" evidence="1">
    <location>
        <begin position="14"/>
        <end position="103"/>
    </location>
</feature>
<dbReference type="InParanoid" id="A0A409WWF6"/>
<comment type="caution">
    <text evidence="2">The sequence shown here is derived from an EMBL/GenBank/DDBJ whole genome shotgun (WGS) entry which is preliminary data.</text>
</comment>
<protein>
    <submittedName>
        <fullName evidence="2">Uncharacterized protein</fullName>
    </submittedName>
</protein>
<evidence type="ECO:0000313" key="3">
    <source>
        <dbReference type="Proteomes" id="UP000284706"/>
    </source>
</evidence>
<proteinExistence type="predicted"/>
<gene>
    <name evidence="2" type="ORF">CVT26_007476</name>
</gene>
<feature type="compositionally biased region" description="Low complexity" evidence="1">
    <location>
        <begin position="79"/>
        <end position="88"/>
    </location>
</feature>
<sequence>MTAIPAGAAWAQMLQNTVQTPQASSPAKRPSDLPLPPPPPSRRVYNGTPSTPATPSASSSSKMSPAEHNPFASSDPHSHSQPQAYQHPHPQPPLHPSRSESSR</sequence>
<feature type="compositionally biased region" description="Polar residues" evidence="1">
    <location>
        <begin position="14"/>
        <end position="25"/>
    </location>
</feature>
<dbReference type="Proteomes" id="UP000284706">
    <property type="component" value="Unassembled WGS sequence"/>
</dbReference>
<feature type="compositionally biased region" description="Low complexity" evidence="1">
    <location>
        <begin position="48"/>
        <end position="66"/>
    </location>
</feature>
<dbReference type="AlphaFoldDB" id="A0A409WWF6"/>
<accession>A0A409WWF6</accession>
<keyword evidence="3" id="KW-1185">Reference proteome</keyword>
<evidence type="ECO:0000313" key="2">
    <source>
        <dbReference type="EMBL" id="PPQ82864.1"/>
    </source>
</evidence>
<name>A0A409WWF6_9AGAR</name>